<evidence type="ECO:0000259" key="1">
    <source>
        <dbReference type="SMART" id="SM00829"/>
    </source>
</evidence>
<dbReference type="SUPFAM" id="SSF50129">
    <property type="entry name" value="GroES-like"/>
    <property type="match status" value="1"/>
</dbReference>
<proteinExistence type="predicted"/>
<dbReference type="Pfam" id="PF08240">
    <property type="entry name" value="ADH_N"/>
    <property type="match status" value="1"/>
</dbReference>
<organism evidence="2 3">
    <name type="scientific">Roridomyces roridus</name>
    <dbReference type="NCBI Taxonomy" id="1738132"/>
    <lineage>
        <taxon>Eukaryota</taxon>
        <taxon>Fungi</taxon>
        <taxon>Dikarya</taxon>
        <taxon>Basidiomycota</taxon>
        <taxon>Agaricomycotina</taxon>
        <taxon>Agaricomycetes</taxon>
        <taxon>Agaricomycetidae</taxon>
        <taxon>Agaricales</taxon>
        <taxon>Marasmiineae</taxon>
        <taxon>Mycenaceae</taxon>
        <taxon>Roridomyces</taxon>
    </lineage>
</organism>
<dbReference type="CDD" id="cd08249">
    <property type="entry name" value="enoyl_reductase_like"/>
    <property type="match status" value="1"/>
</dbReference>
<evidence type="ECO:0000313" key="3">
    <source>
        <dbReference type="Proteomes" id="UP001221142"/>
    </source>
</evidence>
<accession>A0AAD7BXA5</accession>
<dbReference type="Gene3D" id="3.90.180.10">
    <property type="entry name" value="Medium-chain alcohol dehydrogenases, catalytic domain"/>
    <property type="match status" value="2"/>
</dbReference>
<dbReference type="InterPro" id="IPR013154">
    <property type="entry name" value="ADH-like_N"/>
</dbReference>
<dbReference type="GO" id="GO:0016651">
    <property type="term" value="F:oxidoreductase activity, acting on NAD(P)H"/>
    <property type="evidence" value="ECO:0007669"/>
    <property type="project" value="InterPro"/>
</dbReference>
<dbReference type="EMBL" id="JARKIF010000008">
    <property type="protein sequence ID" value="KAJ7632912.1"/>
    <property type="molecule type" value="Genomic_DNA"/>
</dbReference>
<dbReference type="InterPro" id="IPR020843">
    <property type="entry name" value="ER"/>
</dbReference>
<dbReference type="Proteomes" id="UP001221142">
    <property type="component" value="Unassembled WGS sequence"/>
</dbReference>
<dbReference type="InterPro" id="IPR011032">
    <property type="entry name" value="GroES-like_sf"/>
</dbReference>
<sequence>MSSASQNQAAWLTAVKAYPLEVGPAPMPTPEGTDVVILVHSAAINPADPAVQRLGIVVEADKYPYVLGTDVAGIVHSVGPDQTRFKTGERVVALGLASLHKDSKYGGFQLYSVADAKALVKIPDHVSFNEGCVLPLGLCTAAYSLFEKRSTYPSRVETSPTGKVLLVWGGASSLRGYTVAATSSTKNFGLLREIGAEYVFDYNKDGVVDDIGAPLQCAVIAGQLEGRKHVGTVRPPGFPPLKDWPEGIEVSHCASTHILHSEVGPAIWGAWLEGALEDGTMLCRPPYEVVGQGLEEVQKAMDIMGKGVSGKKLVVEIVH</sequence>
<name>A0AAD7BXA5_9AGAR</name>
<keyword evidence="3" id="KW-1185">Reference proteome</keyword>
<dbReference type="PANTHER" id="PTHR45348:SF2">
    <property type="entry name" value="ZINC-TYPE ALCOHOL DEHYDROGENASE-LIKE PROTEIN C2E1P3.01"/>
    <property type="match status" value="1"/>
</dbReference>
<dbReference type="PANTHER" id="PTHR45348">
    <property type="entry name" value="HYPOTHETICAL OXIDOREDUCTASE (EUROFUNG)"/>
    <property type="match status" value="1"/>
</dbReference>
<comment type="caution">
    <text evidence="2">The sequence shown here is derived from an EMBL/GenBank/DDBJ whole genome shotgun (WGS) entry which is preliminary data.</text>
</comment>
<gene>
    <name evidence="2" type="ORF">FB45DRAFT_978529</name>
</gene>
<dbReference type="AlphaFoldDB" id="A0AAD7BXA5"/>
<dbReference type="Gene3D" id="3.40.50.720">
    <property type="entry name" value="NAD(P)-binding Rossmann-like Domain"/>
    <property type="match status" value="2"/>
</dbReference>
<protein>
    <submittedName>
        <fullName evidence="2">Zinc-binding alcohol dehydrogenase domain-containing protein cipB</fullName>
    </submittedName>
</protein>
<evidence type="ECO:0000313" key="2">
    <source>
        <dbReference type="EMBL" id="KAJ7632912.1"/>
    </source>
</evidence>
<dbReference type="SMART" id="SM00829">
    <property type="entry name" value="PKS_ER"/>
    <property type="match status" value="1"/>
</dbReference>
<reference evidence="2" key="1">
    <citation type="submission" date="2023-03" db="EMBL/GenBank/DDBJ databases">
        <title>Massive genome expansion in bonnet fungi (Mycena s.s.) driven by repeated elements and novel gene families across ecological guilds.</title>
        <authorList>
            <consortium name="Lawrence Berkeley National Laboratory"/>
            <person name="Harder C.B."/>
            <person name="Miyauchi S."/>
            <person name="Viragh M."/>
            <person name="Kuo A."/>
            <person name="Thoen E."/>
            <person name="Andreopoulos B."/>
            <person name="Lu D."/>
            <person name="Skrede I."/>
            <person name="Drula E."/>
            <person name="Henrissat B."/>
            <person name="Morin E."/>
            <person name="Kohler A."/>
            <person name="Barry K."/>
            <person name="LaButti K."/>
            <person name="Morin E."/>
            <person name="Salamov A."/>
            <person name="Lipzen A."/>
            <person name="Mereny Z."/>
            <person name="Hegedus B."/>
            <person name="Baldrian P."/>
            <person name="Stursova M."/>
            <person name="Weitz H."/>
            <person name="Taylor A."/>
            <person name="Grigoriev I.V."/>
            <person name="Nagy L.G."/>
            <person name="Martin F."/>
            <person name="Kauserud H."/>
        </authorList>
    </citation>
    <scope>NUCLEOTIDE SEQUENCE</scope>
    <source>
        <strain evidence="2">9284</strain>
    </source>
</reference>
<feature type="domain" description="Enoyl reductase (ER)" evidence="1">
    <location>
        <begin position="13"/>
        <end position="314"/>
    </location>
</feature>
<dbReference type="InterPro" id="IPR047122">
    <property type="entry name" value="Trans-enoyl_RdTase-like"/>
</dbReference>